<proteinExistence type="predicted"/>
<keyword evidence="2" id="KW-1185">Reference proteome</keyword>
<accession>A0ACC3C5R8</accession>
<protein>
    <submittedName>
        <fullName evidence="1">Uncharacterized protein</fullName>
    </submittedName>
</protein>
<evidence type="ECO:0000313" key="1">
    <source>
        <dbReference type="EMBL" id="KAK1865143.1"/>
    </source>
</evidence>
<comment type="caution">
    <text evidence="1">The sequence shown here is derived from an EMBL/GenBank/DDBJ whole genome shotgun (WGS) entry which is preliminary data.</text>
</comment>
<evidence type="ECO:0000313" key="2">
    <source>
        <dbReference type="Proteomes" id="UP000798662"/>
    </source>
</evidence>
<reference evidence="1" key="1">
    <citation type="submission" date="2019-11" db="EMBL/GenBank/DDBJ databases">
        <title>Nori genome reveals adaptations in red seaweeds to the harsh intertidal environment.</title>
        <authorList>
            <person name="Wang D."/>
            <person name="Mao Y."/>
        </authorList>
    </citation>
    <scope>NUCLEOTIDE SEQUENCE</scope>
    <source>
        <tissue evidence="1">Gametophyte</tissue>
    </source>
</reference>
<name>A0ACC3C5R8_PYRYE</name>
<dbReference type="Proteomes" id="UP000798662">
    <property type="component" value="Chromosome 2"/>
</dbReference>
<organism evidence="1 2">
    <name type="scientific">Pyropia yezoensis</name>
    <name type="common">Susabi-nori</name>
    <name type="synonym">Porphyra yezoensis</name>
    <dbReference type="NCBI Taxonomy" id="2788"/>
    <lineage>
        <taxon>Eukaryota</taxon>
        <taxon>Rhodophyta</taxon>
        <taxon>Bangiophyceae</taxon>
        <taxon>Bangiales</taxon>
        <taxon>Bangiaceae</taxon>
        <taxon>Pyropia</taxon>
    </lineage>
</organism>
<dbReference type="EMBL" id="CM020619">
    <property type="protein sequence ID" value="KAK1865143.1"/>
    <property type="molecule type" value="Genomic_DNA"/>
</dbReference>
<gene>
    <name evidence="1" type="ORF">I4F81_007678</name>
</gene>
<sequence length="145" mass="14874">MGWPRRPPRRVRRATRGRGGRGTPRSPSLPPMPVLDLEALAGADLSWAAAHDVVVGADITYEPALAAAVVRAYEALLVRPDQDGLLAATRRGDAPWAALQAALAATPLAVADVSAAVRAAAADAWAQPPRGEGGSLQPCGCALSA</sequence>